<dbReference type="InterPro" id="IPR019734">
    <property type="entry name" value="TPR_rpt"/>
</dbReference>
<feature type="repeat" description="TPR" evidence="1">
    <location>
        <begin position="16"/>
        <end position="49"/>
    </location>
</feature>
<dbReference type="RefSeq" id="WP_184707406.1">
    <property type="nucleotide sequence ID" value="NZ_JACHKZ010000008.1"/>
</dbReference>
<evidence type="ECO:0000256" key="1">
    <source>
        <dbReference type="PROSITE-ProRule" id="PRU00339"/>
    </source>
</evidence>
<dbReference type="Pfam" id="PF13432">
    <property type="entry name" value="TPR_16"/>
    <property type="match status" value="1"/>
</dbReference>
<dbReference type="PROSITE" id="PS50005">
    <property type="entry name" value="TPR"/>
    <property type="match status" value="1"/>
</dbReference>
<dbReference type="InterPro" id="IPR011990">
    <property type="entry name" value="TPR-like_helical_dom_sf"/>
</dbReference>
<dbReference type="Proteomes" id="UP000562492">
    <property type="component" value="Unassembled WGS sequence"/>
</dbReference>
<dbReference type="SMART" id="SM00028">
    <property type="entry name" value="TPR"/>
    <property type="match status" value="2"/>
</dbReference>
<protein>
    <submittedName>
        <fullName evidence="2">Tfp pilus assembly protein PilF</fullName>
    </submittedName>
</protein>
<reference evidence="2 3" key="1">
    <citation type="submission" date="2020-08" db="EMBL/GenBank/DDBJ databases">
        <title>Functional genomics of gut bacteria from endangered species of beetles.</title>
        <authorList>
            <person name="Carlos-Shanley C."/>
        </authorList>
    </citation>
    <scope>NUCLEOTIDE SEQUENCE [LARGE SCALE GENOMIC DNA]</scope>
    <source>
        <strain evidence="2 3">S00124</strain>
    </source>
</reference>
<comment type="caution">
    <text evidence="2">The sequence shown here is derived from an EMBL/GenBank/DDBJ whole genome shotgun (WGS) entry which is preliminary data.</text>
</comment>
<evidence type="ECO:0000313" key="3">
    <source>
        <dbReference type="Proteomes" id="UP000562492"/>
    </source>
</evidence>
<dbReference type="EMBL" id="JACHKZ010000008">
    <property type="protein sequence ID" value="MBB6577703.1"/>
    <property type="molecule type" value="Genomic_DNA"/>
</dbReference>
<name>A0ABR6REW8_9BURK</name>
<dbReference type="Gene3D" id="1.25.40.10">
    <property type="entry name" value="Tetratricopeptide repeat domain"/>
    <property type="match status" value="1"/>
</dbReference>
<dbReference type="SUPFAM" id="SSF48452">
    <property type="entry name" value="TPR-like"/>
    <property type="match status" value="1"/>
</dbReference>
<proteinExistence type="predicted"/>
<gene>
    <name evidence="2" type="ORF">HNP33_001760</name>
</gene>
<keyword evidence="3" id="KW-1185">Reference proteome</keyword>
<evidence type="ECO:0000313" key="2">
    <source>
        <dbReference type="EMBL" id="MBB6577703.1"/>
    </source>
</evidence>
<keyword evidence="1" id="KW-0802">TPR repeat</keyword>
<accession>A0ABR6REW8</accession>
<sequence length="105" mass="11605">MREGLEKLLASGQDNALLRFGLGNAFLREENHAAAAEHLSRAVEHNPQYSAAWKLLGKAWLALGERAKAESAWQRGMQAADANGDAQTAKEITVFLKRLHKEQPQ</sequence>
<organism evidence="2 3">
    <name type="scientific">Comamonas odontotermitis</name>
    <dbReference type="NCBI Taxonomy" id="379895"/>
    <lineage>
        <taxon>Bacteria</taxon>
        <taxon>Pseudomonadati</taxon>
        <taxon>Pseudomonadota</taxon>
        <taxon>Betaproteobacteria</taxon>
        <taxon>Burkholderiales</taxon>
        <taxon>Comamonadaceae</taxon>
        <taxon>Comamonas</taxon>
    </lineage>
</organism>